<reference evidence="2" key="1">
    <citation type="journal article" date="2023" name="Mol. Phylogenet. Evol.">
        <title>Genome-scale phylogeny and comparative genomics of the fungal order Sordariales.</title>
        <authorList>
            <person name="Hensen N."/>
            <person name="Bonometti L."/>
            <person name="Westerberg I."/>
            <person name="Brannstrom I.O."/>
            <person name="Guillou S."/>
            <person name="Cros-Aarteil S."/>
            <person name="Calhoun S."/>
            <person name="Haridas S."/>
            <person name="Kuo A."/>
            <person name="Mondo S."/>
            <person name="Pangilinan J."/>
            <person name="Riley R."/>
            <person name="LaButti K."/>
            <person name="Andreopoulos B."/>
            <person name="Lipzen A."/>
            <person name="Chen C."/>
            <person name="Yan M."/>
            <person name="Daum C."/>
            <person name="Ng V."/>
            <person name="Clum A."/>
            <person name="Steindorff A."/>
            <person name="Ohm R.A."/>
            <person name="Martin F."/>
            <person name="Silar P."/>
            <person name="Natvig D.O."/>
            <person name="Lalanne C."/>
            <person name="Gautier V."/>
            <person name="Ament-Velasquez S.L."/>
            <person name="Kruys A."/>
            <person name="Hutchinson M.I."/>
            <person name="Powell A.J."/>
            <person name="Barry K."/>
            <person name="Miller A.N."/>
            <person name="Grigoriev I.V."/>
            <person name="Debuchy R."/>
            <person name="Gladieux P."/>
            <person name="Hiltunen Thoren M."/>
            <person name="Johannesson H."/>
        </authorList>
    </citation>
    <scope>NUCLEOTIDE SEQUENCE</scope>
    <source>
        <strain evidence="2">CBS 955.72</strain>
    </source>
</reference>
<proteinExistence type="predicted"/>
<gene>
    <name evidence="2" type="ORF">B0T25DRAFT_317358</name>
</gene>
<keyword evidence="1" id="KW-0812">Transmembrane</keyword>
<evidence type="ECO:0000313" key="2">
    <source>
        <dbReference type="EMBL" id="KAK3344085.1"/>
    </source>
</evidence>
<keyword evidence="1" id="KW-0472">Membrane</keyword>
<reference evidence="2" key="2">
    <citation type="submission" date="2023-06" db="EMBL/GenBank/DDBJ databases">
        <authorList>
            <consortium name="Lawrence Berkeley National Laboratory"/>
            <person name="Haridas S."/>
            <person name="Hensen N."/>
            <person name="Bonometti L."/>
            <person name="Westerberg I."/>
            <person name="Brannstrom I.O."/>
            <person name="Guillou S."/>
            <person name="Cros-Aarteil S."/>
            <person name="Calhoun S."/>
            <person name="Kuo A."/>
            <person name="Mondo S."/>
            <person name="Pangilinan J."/>
            <person name="Riley R."/>
            <person name="Labutti K."/>
            <person name="Andreopoulos B."/>
            <person name="Lipzen A."/>
            <person name="Chen C."/>
            <person name="Yanf M."/>
            <person name="Daum C."/>
            <person name="Ng V."/>
            <person name="Clum A."/>
            <person name="Steindorff A."/>
            <person name="Ohm R."/>
            <person name="Martin F."/>
            <person name="Silar P."/>
            <person name="Natvig D."/>
            <person name="Lalanne C."/>
            <person name="Gautier V."/>
            <person name="Ament-Velasquez S.L."/>
            <person name="Kruys A."/>
            <person name="Hutchinson M.I."/>
            <person name="Powell A.J."/>
            <person name="Barry K."/>
            <person name="Miller A.N."/>
            <person name="Grigoriev I.V."/>
            <person name="Debuchy R."/>
            <person name="Gladieux P."/>
            <person name="Thoren M.H."/>
            <person name="Johannesson H."/>
        </authorList>
    </citation>
    <scope>NUCLEOTIDE SEQUENCE</scope>
    <source>
        <strain evidence="2">CBS 955.72</strain>
    </source>
</reference>
<keyword evidence="3" id="KW-1185">Reference proteome</keyword>
<organism evidence="2 3">
    <name type="scientific">Lasiosphaeria hispida</name>
    <dbReference type="NCBI Taxonomy" id="260671"/>
    <lineage>
        <taxon>Eukaryota</taxon>
        <taxon>Fungi</taxon>
        <taxon>Dikarya</taxon>
        <taxon>Ascomycota</taxon>
        <taxon>Pezizomycotina</taxon>
        <taxon>Sordariomycetes</taxon>
        <taxon>Sordariomycetidae</taxon>
        <taxon>Sordariales</taxon>
        <taxon>Lasiosphaeriaceae</taxon>
        <taxon>Lasiosphaeria</taxon>
    </lineage>
</organism>
<evidence type="ECO:0000313" key="3">
    <source>
        <dbReference type="Proteomes" id="UP001275084"/>
    </source>
</evidence>
<dbReference type="AlphaFoldDB" id="A0AAJ0M9Q7"/>
<accession>A0AAJ0M9Q7</accession>
<evidence type="ECO:0000256" key="1">
    <source>
        <dbReference type="SAM" id="Phobius"/>
    </source>
</evidence>
<feature type="transmembrane region" description="Helical" evidence="1">
    <location>
        <begin position="43"/>
        <end position="64"/>
    </location>
</feature>
<feature type="transmembrane region" description="Helical" evidence="1">
    <location>
        <begin position="7"/>
        <end position="23"/>
    </location>
</feature>
<keyword evidence="1" id="KW-1133">Transmembrane helix</keyword>
<comment type="caution">
    <text evidence="2">The sequence shown here is derived from an EMBL/GenBank/DDBJ whole genome shotgun (WGS) entry which is preliminary data.</text>
</comment>
<sequence>MGERPDWRNAVAFGLIYLAYALVSGRKKTSAPHATHCTIAPFFFFFFISSFFSSFGHFCPFPPLMRIGSRAKKNSE</sequence>
<dbReference type="Proteomes" id="UP001275084">
    <property type="component" value="Unassembled WGS sequence"/>
</dbReference>
<name>A0AAJ0M9Q7_9PEZI</name>
<protein>
    <submittedName>
        <fullName evidence="2">Uncharacterized protein</fullName>
    </submittedName>
</protein>
<dbReference type="EMBL" id="JAUIQD010000007">
    <property type="protein sequence ID" value="KAK3344085.1"/>
    <property type="molecule type" value="Genomic_DNA"/>
</dbReference>